<dbReference type="RefSeq" id="WP_149759434.1">
    <property type="nucleotide sequence ID" value="NZ_BSPE01000008.1"/>
</dbReference>
<gene>
    <name evidence="2" type="ORF">SAMN04488498_103132</name>
</gene>
<accession>A0A1I3XCT1</accession>
<name>A0A1I3XCT1_9HYPH</name>
<dbReference type="EMBL" id="FOSL01000003">
    <property type="protein sequence ID" value="SFK17149.1"/>
    <property type="molecule type" value="Genomic_DNA"/>
</dbReference>
<proteinExistence type="predicted"/>
<evidence type="ECO:0000256" key="1">
    <source>
        <dbReference type="SAM" id="Phobius"/>
    </source>
</evidence>
<dbReference type="AlphaFoldDB" id="A0A1I3XCT1"/>
<evidence type="ECO:0000313" key="2">
    <source>
        <dbReference type="EMBL" id="SFK17149.1"/>
    </source>
</evidence>
<sequence length="104" mass="11229">MTRIVAIVAAVALAVAILPLPYGYYQVLRLGIFAAGLYCGIKAKSAGNDGLGYCLFFTALVFNPFLPIYLSREIWLPLDLLSAALFGFTAYSFPKTSSGPQQET</sequence>
<keyword evidence="3" id="KW-1185">Reference proteome</keyword>
<dbReference type="InterPro" id="IPR046548">
    <property type="entry name" value="DUF6804"/>
</dbReference>
<feature type="transmembrane region" description="Helical" evidence="1">
    <location>
        <begin position="74"/>
        <end position="93"/>
    </location>
</feature>
<organism evidence="2 3">
    <name type="scientific">Neomesorhizobium albiziae</name>
    <dbReference type="NCBI Taxonomy" id="335020"/>
    <lineage>
        <taxon>Bacteria</taxon>
        <taxon>Pseudomonadati</taxon>
        <taxon>Pseudomonadota</taxon>
        <taxon>Alphaproteobacteria</taxon>
        <taxon>Hyphomicrobiales</taxon>
        <taxon>Phyllobacteriaceae</taxon>
        <taxon>Neomesorhizobium</taxon>
    </lineage>
</organism>
<keyword evidence="1" id="KW-0472">Membrane</keyword>
<dbReference type="Proteomes" id="UP000323300">
    <property type="component" value="Unassembled WGS sequence"/>
</dbReference>
<evidence type="ECO:0000313" key="3">
    <source>
        <dbReference type="Proteomes" id="UP000323300"/>
    </source>
</evidence>
<keyword evidence="1" id="KW-1133">Transmembrane helix</keyword>
<feature type="transmembrane region" description="Helical" evidence="1">
    <location>
        <begin position="50"/>
        <end position="68"/>
    </location>
</feature>
<keyword evidence="1" id="KW-0812">Transmembrane</keyword>
<reference evidence="2 3" key="1">
    <citation type="submission" date="2016-10" db="EMBL/GenBank/DDBJ databases">
        <authorList>
            <person name="Varghese N."/>
            <person name="Submissions S."/>
        </authorList>
    </citation>
    <scope>NUCLEOTIDE SEQUENCE [LARGE SCALE GENOMIC DNA]</scope>
    <source>
        <strain evidence="2 3">DSM 21822</strain>
    </source>
</reference>
<dbReference type="Pfam" id="PF20619">
    <property type="entry name" value="DUF6804"/>
    <property type="match status" value="1"/>
</dbReference>
<dbReference type="OrthoDB" id="8086523at2"/>
<protein>
    <submittedName>
        <fullName evidence="2">Uncharacterized protein</fullName>
    </submittedName>
</protein>